<evidence type="ECO:0000256" key="1">
    <source>
        <dbReference type="SAM" id="MobiDB-lite"/>
    </source>
</evidence>
<protein>
    <recommendedName>
        <fullName evidence="2">WSC domain-containing protein</fullName>
    </recommendedName>
</protein>
<sequence>MRLSSGLVVACASGAFAHNFKRFANTTIPATPTGTPTGSSAASTSTAAGNPSTVAGFTEYGCVGSSDGFPTFELAETNALMDLELCATACAGSAYFGVFDTECYCGSEISASSSKVATDLCDIECPGDKTNFCGGTLPLARLMARQAVPAGRLLTVYAAEAGATTTGTEAASETVTESVTETVTDEATLTTTFATTVTGASSTTTETVTAIEVCKNGLCYSQPSNRPVFIFIEVNGSDCSGEWVYIVESCSCHGGKQYVPKFCSGDSCAGLVVYKTQECHDWWNHDVYYVAADCEVCAHDQIMYKPWEKTWGTPNNCDVEVVPVCSCDQCPGVKITGHGYTWGGNNGTYTNSTSGGSGSKPSPLCPGPNCPKVKPNGGNGGSGSKGGEACNGADCPKPTGVPTVSGAGKQAIGAATIFAALFAALL</sequence>
<dbReference type="SMART" id="SM00321">
    <property type="entry name" value="WSC"/>
    <property type="match status" value="1"/>
</dbReference>
<gene>
    <name evidence="3" type="ORF">FBEOM_10281</name>
</gene>
<proteinExistence type="predicted"/>
<name>A0A9P5ABT7_9HYPO</name>
<evidence type="ECO:0000259" key="2">
    <source>
        <dbReference type="PROSITE" id="PS51212"/>
    </source>
</evidence>
<dbReference type="AlphaFoldDB" id="A0A9P5ABT7"/>
<keyword evidence="4" id="KW-1185">Reference proteome</keyword>
<dbReference type="Proteomes" id="UP000730481">
    <property type="component" value="Unassembled WGS sequence"/>
</dbReference>
<dbReference type="EMBL" id="PVQB02000528">
    <property type="protein sequence ID" value="KAF4335856.1"/>
    <property type="molecule type" value="Genomic_DNA"/>
</dbReference>
<organism evidence="3 4">
    <name type="scientific">Fusarium beomiforme</name>
    <dbReference type="NCBI Taxonomy" id="44412"/>
    <lineage>
        <taxon>Eukaryota</taxon>
        <taxon>Fungi</taxon>
        <taxon>Dikarya</taxon>
        <taxon>Ascomycota</taxon>
        <taxon>Pezizomycotina</taxon>
        <taxon>Sordariomycetes</taxon>
        <taxon>Hypocreomycetidae</taxon>
        <taxon>Hypocreales</taxon>
        <taxon>Nectriaceae</taxon>
        <taxon>Fusarium</taxon>
        <taxon>Fusarium burgessii species complex</taxon>
    </lineage>
</organism>
<evidence type="ECO:0000313" key="3">
    <source>
        <dbReference type="EMBL" id="KAF4335856.1"/>
    </source>
</evidence>
<reference evidence="3" key="2">
    <citation type="submission" date="2020-02" db="EMBL/GenBank/DDBJ databases">
        <title>Identification and distribution of gene clusters putatively required for synthesis of sphingolipid metabolism inhibitors in phylogenetically diverse species of the filamentous fungus Fusarium.</title>
        <authorList>
            <person name="Kim H.-S."/>
            <person name="Busman M."/>
            <person name="Brown D.W."/>
            <person name="Divon H."/>
            <person name="Uhlig S."/>
            <person name="Proctor R.H."/>
        </authorList>
    </citation>
    <scope>NUCLEOTIDE SEQUENCE</scope>
    <source>
        <strain evidence="3">NRRL 25174</strain>
    </source>
</reference>
<dbReference type="InterPro" id="IPR002889">
    <property type="entry name" value="WSC_carb-bd"/>
</dbReference>
<reference evidence="3" key="1">
    <citation type="journal article" date="2017" name="Mycologia">
        <title>Fusarium algeriense, sp. nov., a novel toxigenic crown rot pathogen of durum wheat from Algeria is nested in the Fusarium burgessii species complex.</title>
        <authorList>
            <person name="Laraba I."/>
            <person name="Keddad A."/>
            <person name="Boureghda H."/>
            <person name="Abdallah N."/>
            <person name="Vaughan M.M."/>
            <person name="Proctor R.H."/>
            <person name="Busman M."/>
            <person name="O'Donnell K."/>
        </authorList>
    </citation>
    <scope>NUCLEOTIDE SEQUENCE</scope>
    <source>
        <strain evidence="3">NRRL 25174</strain>
    </source>
</reference>
<evidence type="ECO:0000313" key="4">
    <source>
        <dbReference type="Proteomes" id="UP000730481"/>
    </source>
</evidence>
<dbReference type="Pfam" id="PF01822">
    <property type="entry name" value="WSC"/>
    <property type="match status" value="1"/>
</dbReference>
<dbReference type="OrthoDB" id="2019572at2759"/>
<accession>A0A9P5ABT7</accession>
<comment type="caution">
    <text evidence="3">The sequence shown here is derived from an EMBL/GenBank/DDBJ whole genome shotgun (WGS) entry which is preliminary data.</text>
</comment>
<dbReference type="PROSITE" id="PS51212">
    <property type="entry name" value="WSC"/>
    <property type="match status" value="1"/>
</dbReference>
<feature type="region of interest" description="Disordered" evidence="1">
    <location>
        <begin position="31"/>
        <end position="50"/>
    </location>
</feature>
<feature type="domain" description="WSC" evidence="2">
    <location>
        <begin position="56"/>
        <end position="146"/>
    </location>
</feature>